<dbReference type="EMBL" id="JJML01000002">
    <property type="protein sequence ID" value="KGF73886.1"/>
    <property type="molecule type" value="Genomic_DNA"/>
</dbReference>
<feature type="domain" description="EfeO-type cupredoxin-like" evidence="2">
    <location>
        <begin position="50"/>
        <end position="154"/>
    </location>
</feature>
<dbReference type="SUPFAM" id="SSF49503">
    <property type="entry name" value="Cupredoxins"/>
    <property type="match status" value="1"/>
</dbReference>
<keyword evidence="1" id="KW-0472">Membrane</keyword>
<reference evidence="3 4" key="1">
    <citation type="journal article" date="2014" name="Mol. Ecol.">
        <title>Evolution of Synechococcus.</title>
        <authorList>
            <person name="Dvorak P."/>
            <person name="Casamatta D."/>
            <person name="Hasler P."/>
            <person name="Poulickova A."/>
            <person name="Ondrej V."/>
            <person name="Sanges R."/>
        </authorList>
    </citation>
    <scope>NUCLEOTIDE SEQUENCE [LARGE SCALE GENOMIC DNA]</scope>
    <source>
        <strain evidence="3 4">CAUP A 1101</strain>
    </source>
</reference>
<evidence type="ECO:0000259" key="2">
    <source>
        <dbReference type="Pfam" id="PF13473"/>
    </source>
</evidence>
<dbReference type="Gene3D" id="2.60.40.420">
    <property type="entry name" value="Cupredoxins - blue copper proteins"/>
    <property type="match status" value="1"/>
</dbReference>
<proteinExistence type="predicted"/>
<dbReference type="InterPro" id="IPR028096">
    <property type="entry name" value="EfeO_Cupredoxin"/>
</dbReference>
<accession>A0A098TNP7</accession>
<keyword evidence="1" id="KW-1133">Transmembrane helix</keyword>
<sequence length="166" mass="18279">MLLGLSLLVGTTNATANQMPHEPSRGLQPIEQPMALKIAITLAGLTLVVAEFWWFLLKPRQVQQAQFQSDIQTVTITVDGGYQPDYVVVKVGQPLRLQFRRQDANSCLEEIQLPDFGISAHLPMNVTTSIELTPQQPGEYPFTCGMGMYRGTISVQEPKPGSPANL</sequence>
<organism evidence="3 4">
    <name type="scientific">Neosynechococcus sphagnicola sy1</name>
    <dbReference type="NCBI Taxonomy" id="1497020"/>
    <lineage>
        <taxon>Bacteria</taxon>
        <taxon>Bacillati</taxon>
        <taxon>Cyanobacteriota</taxon>
        <taxon>Cyanophyceae</taxon>
        <taxon>Neosynechococcales</taxon>
        <taxon>Neosynechococcaceae</taxon>
        <taxon>Neosynechococcus</taxon>
    </lineage>
</organism>
<dbReference type="InterPro" id="IPR008972">
    <property type="entry name" value="Cupredoxin"/>
</dbReference>
<feature type="transmembrane region" description="Helical" evidence="1">
    <location>
        <begin position="38"/>
        <end position="57"/>
    </location>
</feature>
<evidence type="ECO:0000313" key="4">
    <source>
        <dbReference type="Proteomes" id="UP000030170"/>
    </source>
</evidence>
<evidence type="ECO:0000256" key="1">
    <source>
        <dbReference type="SAM" id="Phobius"/>
    </source>
</evidence>
<gene>
    <name evidence="3" type="ORF">DO97_05875</name>
</gene>
<evidence type="ECO:0000313" key="3">
    <source>
        <dbReference type="EMBL" id="KGF73886.1"/>
    </source>
</evidence>
<dbReference type="Pfam" id="PF13473">
    <property type="entry name" value="Cupredoxin_1"/>
    <property type="match status" value="1"/>
</dbReference>
<protein>
    <recommendedName>
        <fullName evidence="2">EfeO-type cupredoxin-like domain-containing protein</fullName>
    </recommendedName>
</protein>
<comment type="caution">
    <text evidence="3">The sequence shown here is derived from an EMBL/GenBank/DDBJ whole genome shotgun (WGS) entry which is preliminary data.</text>
</comment>
<dbReference type="RefSeq" id="WP_036530483.1">
    <property type="nucleotide sequence ID" value="NZ_JJML01000002.1"/>
</dbReference>
<keyword evidence="1" id="KW-0812">Transmembrane</keyword>
<dbReference type="OrthoDB" id="9800141at2"/>
<name>A0A098TNP7_9CYAN</name>
<dbReference type="STRING" id="1497020.DO97_05875"/>
<keyword evidence="4" id="KW-1185">Reference proteome</keyword>
<dbReference type="AlphaFoldDB" id="A0A098TNP7"/>
<dbReference type="Proteomes" id="UP000030170">
    <property type="component" value="Unassembled WGS sequence"/>
</dbReference>